<name>A0A2V1E7K4_9PLEO</name>
<protein>
    <submittedName>
        <fullName evidence="2">Uncharacterized protein</fullName>
    </submittedName>
</protein>
<reference evidence="2 3" key="1">
    <citation type="journal article" date="2018" name="Sci. Rep.">
        <title>Comparative genomics provides insights into the lifestyle and reveals functional heterogeneity of dark septate endophytic fungi.</title>
        <authorList>
            <person name="Knapp D.G."/>
            <person name="Nemeth J.B."/>
            <person name="Barry K."/>
            <person name="Hainaut M."/>
            <person name="Henrissat B."/>
            <person name="Johnson J."/>
            <person name="Kuo A."/>
            <person name="Lim J.H.P."/>
            <person name="Lipzen A."/>
            <person name="Nolan M."/>
            <person name="Ohm R.A."/>
            <person name="Tamas L."/>
            <person name="Grigoriev I.V."/>
            <person name="Spatafora J.W."/>
            <person name="Nagy L.G."/>
            <person name="Kovacs G.M."/>
        </authorList>
    </citation>
    <scope>NUCLEOTIDE SEQUENCE [LARGE SCALE GENOMIC DNA]</scope>
    <source>
        <strain evidence="2 3">DSE2036</strain>
    </source>
</reference>
<gene>
    <name evidence="2" type="ORF">DM02DRAFT_624029</name>
</gene>
<evidence type="ECO:0000313" key="2">
    <source>
        <dbReference type="EMBL" id="PVI05634.1"/>
    </source>
</evidence>
<organism evidence="2 3">
    <name type="scientific">Periconia macrospinosa</name>
    <dbReference type="NCBI Taxonomy" id="97972"/>
    <lineage>
        <taxon>Eukaryota</taxon>
        <taxon>Fungi</taxon>
        <taxon>Dikarya</taxon>
        <taxon>Ascomycota</taxon>
        <taxon>Pezizomycotina</taxon>
        <taxon>Dothideomycetes</taxon>
        <taxon>Pleosporomycetidae</taxon>
        <taxon>Pleosporales</taxon>
        <taxon>Massarineae</taxon>
        <taxon>Periconiaceae</taxon>
        <taxon>Periconia</taxon>
    </lineage>
</organism>
<dbReference type="OrthoDB" id="3688572at2759"/>
<dbReference type="AlphaFoldDB" id="A0A2V1E7K4"/>
<keyword evidence="3" id="KW-1185">Reference proteome</keyword>
<feature type="chain" id="PRO_5016112503" evidence="1">
    <location>
        <begin position="20"/>
        <end position="247"/>
    </location>
</feature>
<dbReference type="Proteomes" id="UP000244855">
    <property type="component" value="Unassembled WGS sequence"/>
</dbReference>
<keyword evidence="1" id="KW-0732">Signal</keyword>
<evidence type="ECO:0000256" key="1">
    <source>
        <dbReference type="SAM" id="SignalP"/>
    </source>
</evidence>
<sequence>MQFFTILFAAVVAAAPTTTHEAPAEATAEPLAARARIIISGGKPELWQDIREYVPGPDVPSMLPKLPPYSKRHDSTRPQNLPYIVAEAGEYRVQVGEITGNALYNSTVAALQDLCPGKISGCEKNRKFEIPGIKFKAPDDLVANTGIIDISVEAQLDRMPKDLLKSDFINIIASILAKQSENQEHCEHIETPCHSHECLPSISVSTMLCNISNSVAVHMMNSSPPVQMTTSLVFRPGTNATVLPVLP</sequence>
<evidence type="ECO:0000313" key="3">
    <source>
        <dbReference type="Proteomes" id="UP000244855"/>
    </source>
</evidence>
<dbReference type="EMBL" id="KZ805313">
    <property type="protein sequence ID" value="PVI05634.1"/>
    <property type="molecule type" value="Genomic_DNA"/>
</dbReference>
<proteinExistence type="predicted"/>
<accession>A0A2V1E7K4</accession>
<feature type="signal peptide" evidence="1">
    <location>
        <begin position="1"/>
        <end position="19"/>
    </location>
</feature>